<evidence type="ECO:0000259" key="3">
    <source>
        <dbReference type="Pfam" id="PF07687"/>
    </source>
</evidence>
<dbReference type="InterPro" id="IPR017439">
    <property type="entry name" value="Amidohydrolase"/>
</dbReference>
<dbReference type="NCBIfam" id="TIGR01891">
    <property type="entry name" value="amidohydrolases"/>
    <property type="match status" value="1"/>
</dbReference>
<feature type="binding site" evidence="2">
    <location>
        <position position="140"/>
    </location>
    <ligand>
        <name>Mn(2+)</name>
        <dbReference type="ChEBI" id="CHEBI:29035"/>
        <label>2</label>
    </ligand>
</feature>
<dbReference type="PIRSF" id="PIRSF005962">
    <property type="entry name" value="Pept_M20D_amidohydro"/>
    <property type="match status" value="1"/>
</dbReference>
<feature type="domain" description="Peptidase M20 dimerisation" evidence="3">
    <location>
        <begin position="223"/>
        <end position="312"/>
    </location>
</feature>
<gene>
    <name evidence="4" type="ORF">GWA01_18660</name>
</gene>
<dbReference type="Pfam" id="PF07687">
    <property type="entry name" value="M20_dimer"/>
    <property type="match status" value="1"/>
</dbReference>
<keyword evidence="1" id="KW-0378">Hydrolase</keyword>
<dbReference type="RefSeq" id="WP_229316047.1">
    <property type="nucleotide sequence ID" value="NZ_BARC01000006.1"/>
</dbReference>
<dbReference type="GO" id="GO:0005737">
    <property type="term" value="C:cytoplasm"/>
    <property type="evidence" value="ECO:0007669"/>
    <property type="project" value="TreeGrafter"/>
</dbReference>
<dbReference type="GO" id="GO:0016805">
    <property type="term" value="F:dipeptidase activity"/>
    <property type="evidence" value="ECO:0007669"/>
    <property type="project" value="TreeGrafter"/>
</dbReference>
<dbReference type="GO" id="GO:0046657">
    <property type="term" value="P:folic acid catabolic process"/>
    <property type="evidence" value="ECO:0007669"/>
    <property type="project" value="TreeGrafter"/>
</dbReference>
<dbReference type="Proteomes" id="UP000321230">
    <property type="component" value="Unassembled WGS sequence"/>
</dbReference>
<sequence>MTAFPYDLKAMRRSLHRFPEPAFLEYRTASVVAARLVELGFDVRVGPEIMAMENVQALPSAEAVLAAQEAARLAGADENWMARMPGGQTAVCGEMRRGDGPVLALRFDMDALPVLESESESHLPAAERFSSERTGFMHACGHDGHTAIGLAVAQKLSHPTAAWTGTLRLIFQPAEEGGRGAQPIVSAGLLDDVDTFLALHLGCQLPSGRVALMADGFFWSEKWSVRFSGRAAHAAMMPEEGRNALLAAATAALGVHALPRDGQADTRVNVGVLSAGRARNVIADEALLELELRAATQDALSRLVDAARRVLQGAALMQGAEVEIACQGKSVSATSDVAVCERLERAARAVGLEDIVPNWPIGGGDDATFMMRRVQEKGGKAGYCLMGADLTAPHHAGNFDFDEDALEHAVRLMTSFAEQA</sequence>
<evidence type="ECO:0000313" key="4">
    <source>
        <dbReference type="EMBL" id="GEK94096.1"/>
    </source>
</evidence>
<dbReference type="InterPro" id="IPR011650">
    <property type="entry name" value="Peptidase_M20_dimer"/>
</dbReference>
<keyword evidence="2" id="KW-0479">Metal-binding</keyword>
<keyword evidence="2" id="KW-0464">Manganese</keyword>
<dbReference type="AlphaFoldDB" id="A0A511B0W6"/>
<proteinExistence type="predicted"/>
<accession>A0A511B0W6</accession>
<dbReference type="PANTHER" id="PTHR30575">
    <property type="entry name" value="PEPTIDASE M20"/>
    <property type="match status" value="1"/>
</dbReference>
<dbReference type="Pfam" id="PF01546">
    <property type="entry name" value="Peptidase_M20"/>
    <property type="match status" value="1"/>
</dbReference>
<feature type="binding site" evidence="2">
    <location>
        <position position="395"/>
    </location>
    <ligand>
        <name>Mn(2+)</name>
        <dbReference type="ChEBI" id="CHEBI:29035"/>
        <label>2</label>
    </ligand>
</feature>
<dbReference type="InterPro" id="IPR052030">
    <property type="entry name" value="Peptidase_M20/M20A_hydrolases"/>
</dbReference>
<feature type="binding site" evidence="2">
    <location>
        <position position="200"/>
    </location>
    <ligand>
        <name>Mn(2+)</name>
        <dbReference type="ChEBI" id="CHEBI:29035"/>
        <label>2</label>
    </ligand>
</feature>
<dbReference type="GO" id="GO:0046872">
    <property type="term" value="F:metal ion binding"/>
    <property type="evidence" value="ECO:0007669"/>
    <property type="project" value="UniProtKB-KW"/>
</dbReference>
<keyword evidence="5" id="KW-1185">Reference proteome</keyword>
<comment type="cofactor">
    <cofactor evidence="2">
        <name>Mn(2+)</name>
        <dbReference type="ChEBI" id="CHEBI:29035"/>
    </cofactor>
    <text evidence="2">The Mn(2+) ion enhances activity.</text>
</comment>
<organism evidence="4 5">
    <name type="scientific">Gluconobacter wancherniae NBRC 103581</name>
    <dbReference type="NCBI Taxonomy" id="656744"/>
    <lineage>
        <taxon>Bacteria</taxon>
        <taxon>Pseudomonadati</taxon>
        <taxon>Pseudomonadota</taxon>
        <taxon>Alphaproteobacteria</taxon>
        <taxon>Acetobacterales</taxon>
        <taxon>Acetobacteraceae</taxon>
        <taxon>Gluconobacter</taxon>
    </lineage>
</organism>
<evidence type="ECO:0000256" key="1">
    <source>
        <dbReference type="ARBA" id="ARBA00022801"/>
    </source>
</evidence>
<feature type="binding site" evidence="2">
    <location>
        <position position="142"/>
    </location>
    <ligand>
        <name>Mn(2+)</name>
        <dbReference type="ChEBI" id="CHEBI:29035"/>
        <label>2</label>
    </ligand>
</feature>
<dbReference type="SUPFAM" id="SSF53187">
    <property type="entry name" value="Zn-dependent exopeptidases"/>
    <property type="match status" value="1"/>
</dbReference>
<dbReference type="PANTHER" id="PTHR30575:SF3">
    <property type="entry name" value="PEPTIDASE M20 DIMERISATION DOMAIN-CONTAINING PROTEIN"/>
    <property type="match status" value="1"/>
</dbReference>
<evidence type="ECO:0000256" key="2">
    <source>
        <dbReference type="PIRSR" id="PIRSR005962-1"/>
    </source>
</evidence>
<dbReference type="InterPro" id="IPR002933">
    <property type="entry name" value="Peptidase_M20"/>
</dbReference>
<comment type="caution">
    <text evidence="4">The sequence shown here is derived from an EMBL/GenBank/DDBJ whole genome shotgun (WGS) entry which is preliminary data.</text>
</comment>
<dbReference type="InterPro" id="IPR036264">
    <property type="entry name" value="Bact_exopeptidase_dim_dom"/>
</dbReference>
<protein>
    <submittedName>
        <fullName evidence="4">Aminobenzoyl-glutamate utilization protein A</fullName>
    </submittedName>
</protein>
<dbReference type="SUPFAM" id="SSF55031">
    <property type="entry name" value="Bacterial exopeptidase dimerisation domain"/>
    <property type="match status" value="1"/>
</dbReference>
<reference evidence="4 5" key="1">
    <citation type="submission" date="2019-07" db="EMBL/GenBank/DDBJ databases">
        <title>Whole genome shotgun sequence of Gluconobacter wancherniae NBRC 103581.</title>
        <authorList>
            <person name="Hosoyama A."/>
            <person name="Uohara A."/>
            <person name="Ohji S."/>
            <person name="Ichikawa N."/>
        </authorList>
    </citation>
    <scope>NUCLEOTIDE SEQUENCE [LARGE SCALE GENOMIC DNA]</scope>
    <source>
        <strain evidence="4 5">NBRC 103581</strain>
    </source>
</reference>
<dbReference type="GO" id="GO:0071713">
    <property type="term" value="F:para-aminobenzoyl-glutamate hydrolase activity"/>
    <property type="evidence" value="ECO:0007669"/>
    <property type="project" value="TreeGrafter"/>
</dbReference>
<dbReference type="Gene3D" id="3.40.630.10">
    <property type="entry name" value="Zn peptidases"/>
    <property type="match status" value="1"/>
</dbReference>
<dbReference type="EMBL" id="BJUZ01000002">
    <property type="protein sequence ID" value="GEK94096.1"/>
    <property type="molecule type" value="Genomic_DNA"/>
</dbReference>
<name>A0A511B0W6_9PROT</name>
<feature type="binding site" evidence="2">
    <location>
        <position position="176"/>
    </location>
    <ligand>
        <name>Mn(2+)</name>
        <dbReference type="ChEBI" id="CHEBI:29035"/>
        <label>2</label>
    </ligand>
</feature>
<evidence type="ECO:0000313" key="5">
    <source>
        <dbReference type="Proteomes" id="UP000321230"/>
    </source>
</evidence>